<reference evidence="1" key="1">
    <citation type="submission" date="2022-10" db="EMBL/GenBank/DDBJ databases">
        <title>Culturing micro-colonial fungi from biological soil crusts in the Mojave desert and describing Neophaeococcomyces mojavensis, and introducing the new genera and species Taxawa tesnikishii.</title>
        <authorList>
            <person name="Kurbessoian T."/>
            <person name="Stajich J.E."/>
        </authorList>
    </citation>
    <scope>NUCLEOTIDE SEQUENCE</scope>
    <source>
        <strain evidence="1">JES_112</strain>
    </source>
</reference>
<evidence type="ECO:0000313" key="1">
    <source>
        <dbReference type="EMBL" id="KAJ9651297.1"/>
    </source>
</evidence>
<dbReference type="EMBL" id="JAPDRQ010000266">
    <property type="protein sequence ID" value="KAJ9651297.1"/>
    <property type="molecule type" value="Genomic_DNA"/>
</dbReference>
<gene>
    <name evidence="1" type="ORF">H2198_009419</name>
</gene>
<evidence type="ECO:0000313" key="2">
    <source>
        <dbReference type="Proteomes" id="UP001172386"/>
    </source>
</evidence>
<comment type="caution">
    <text evidence="1">The sequence shown here is derived from an EMBL/GenBank/DDBJ whole genome shotgun (WGS) entry which is preliminary data.</text>
</comment>
<proteinExistence type="predicted"/>
<sequence>MPQYFYHIGIELFDKDSPSPINLSQAFRALKPFTSTRPRSIRELKYDTARTPHSQQIASQIVPSSPDDQRVDEIYVESTDMDSITTGIGTSIASAQTRARFTEVEGGGPAEYGIVHLYRDAEETPGLYHEHQRISSSDLVWNGSASARLHLPSNKSIPPPKDDECSMLSILAVPSYLTPKDFLAFVGQDTRNAVSHFRMIRTSRLNRYMVLMKFKDGRFARQWQQDWNGKVFNSVEPETCHVVFIKSVDVLHNRDLQSARERAVSSAAKSTASNATDKSLSLRPSLGPSNKPLAPPTPSLVELPTCPVCLERMDESTGLLTILCQHVFHCSCLEKWSGGGCPVCRYSHDDFSTGAAASRAGKAKKYLDSRGEYEINDEVLECSECRLTQTLWQCLICGYIGCGRYAGKHAYKHYEQTSHTFALDLESQRVWDYDRDCYVHRIIANGSSTNGEKLIEIPGRRRDGQPTALEDIDRDLDIAKRENLAFEYTQLLTSQLESQRIYFEEVLARAADKAADASKRAERAVEEVTAAQARLEATLRSSTELHEKFKDLEKEAMRAQSRNKQLQDSTKTLKDKNGELETLSELQSKKIKALETDLRTVSSRLSKEQEDRLRILEEECATKNFFIEALQEERRDLRVRLDAEQQILNLVKSGQLSWEDLEGATVEVGPSGRSSLKNGKQTLRSNKPAASASSIQKSKQSQQHRADPTDEQVEEQIKIATLETKHAAEQEEIRAKLGELFNGAYKVNGTMTSEQITQALLEKGVIEHKEETGLYDDSDVECSDDSGAQAEADAKRKARRKKRNKKKK</sequence>
<dbReference type="Proteomes" id="UP001172386">
    <property type="component" value="Unassembled WGS sequence"/>
</dbReference>
<accession>A0ACC2ZV38</accession>
<protein>
    <submittedName>
        <fullName evidence="1">Uncharacterized protein</fullName>
    </submittedName>
</protein>
<keyword evidence="2" id="KW-1185">Reference proteome</keyword>
<organism evidence="1 2">
    <name type="scientific">Neophaeococcomyces mojaviensis</name>
    <dbReference type="NCBI Taxonomy" id="3383035"/>
    <lineage>
        <taxon>Eukaryota</taxon>
        <taxon>Fungi</taxon>
        <taxon>Dikarya</taxon>
        <taxon>Ascomycota</taxon>
        <taxon>Pezizomycotina</taxon>
        <taxon>Eurotiomycetes</taxon>
        <taxon>Chaetothyriomycetidae</taxon>
        <taxon>Chaetothyriales</taxon>
        <taxon>Chaetothyriales incertae sedis</taxon>
        <taxon>Neophaeococcomyces</taxon>
    </lineage>
</organism>
<name>A0ACC2ZV38_9EURO</name>